<dbReference type="Proteomes" id="UP000717364">
    <property type="component" value="Unassembled WGS sequence"/>
</dbReference>
<dbReference type="AlphaFoldDB" id="A0A947DC01"/>
<dbReference type="RefSeq" id="WP_215607457.1">
    <property type="nucleotide sequence ID" value="NZ_JADOES010000004.1"/>
</dbReference>
<sequence length="227" mass="23820">MATTVKQSAVDSLSLVGPILGMMPTAAINEAAVALHALIEQQAQDIASNNTDITALQAAVADLPNLQDAERQEVLALIQDNLPDLSYTVNYRGEQIAASVFSQMLADQQAIKPVEVTEVNKTNGHVTSAKIVFDDASEQTITFTRTVNADGTIATYVGQIGDGSGGLVDGYEYTFGIEKLTVAGLVLSSSWDADLLSQKLFVSNLSIQFDALSSGEPGAGDEAPATL</sequence>
<organism evidence="1 2">
    <name type="scientific">Leptothoe spongobia TAU-MAC 1115</name>
    <dbReference type="NCBI Taxonomy" id="1967444"/>
    <lineage>
        <taxon>Bacteria</taxon>
        <taxon>Bacillati</taxon>
        <taxon>Cyanobacteriota</taxon>
        <taxon>Cyanophyceae</taxon>
        <taxon>Nodosilineales</taxon>
        <taxon>Cymatolegaceae</taxon>
        <taxon>Leptothoe</taxon>
        <taxon>Leptothoe spongobia</taxon>
    </lineage>
</organism>
<evidence type="ECO:0000313" key="2">
    <source>
        <dbReference type="Proteomes" id="UP000717364"/>
    </source>
</evidence>
<proteinExistence type="predicted"/>
<dbReference type="EMBL" id="JADOES010000004">
    <property type="protein sequence ID" value="MBT9314385.1"/>
    <property type="molecule type" value="Genomic_DNA"/>
</dbReference>
<protein>
    <submittedName>
        <fullName evidence="1">Uncharacterized protein</fullName>
    </submittedName>
</protein>
<gene>
    <name evidence="1" type="ORF">IXB50_03000</name>
</gene>
<name>A0A947DC01_9CYAN</name>
<comment type="caution">
    <text evidence="1">The sequence shown here is derived from an EMBL/GenBank/DDBJ whole genome shotgun (WGS) entry which is preliminary data.</text>
</comment>
<evidence type="ECO:0000313" key="1">
    <source>
        <dbReference type="EMBL" id="MBT9314385.1"/>
    </source>
</evidence>
<keyword evidence="2" id="KW-1185">Reference proteome</keyword>
<reference evidence="1" key="2">
    <citation type="journal article" date="2021" name="Mar. Drugs">
        <title>Genome Reduction and Secondary Metabolism of the Marine Sponge-Associated Cyanobacterium Leptothoe.</title>
        <authorList>
            <person name="Konstantinou D."/>
            <person name="Popin R.V."/>
            <person name="Fewer D.P."/>
            <person name="Sivonen K."/>
            <person name="Gkelis S."/>
        </authorList>
    </citation>
    <scope>NUCLEOTIDE SEQUENCE</scope>
    <source>
        <strain evidence="1">TAU-MAC 1115</strain>
    </source>
</reference>
<reference evidence="1" key="1">
    <citation type="submission" date="2020-11" db="EMBL/GenBank/DDBJ databases">
        <authorList>
            <person name="Konstantinou D."/>
            <person name="Gkelis S."/>
            <person name="Popin R."/>
            <person name="Fewer D."/>
            <person name="Sivonen K."/>
        </authorList>
    </citation>
    <scope>NUCLEOTIDE SEQUENCE</scope>
    <source>
        <strain evidence="1">TAU-MAC 1115</strain>
    </source>
</reference>
<accession>A0A947DC01</accession>